<feature type="domain" description="Nudix hydrolase" evidence="1">
    <location>
        <begin position="121"/>
        <end position="268"/>
    </location>
</feature>
<dbReference type="GO" id="GO:0044715">
    <property type="term" value="F:8-oxo-dGDP phosphatase activity"/>
    <property type="evidence" value="ECO:0007669"/>
    <property type="project" value="UniProtKB-ARBA"/>
</dbReference>
<dbReference type="RefSeq" id="XP_018062422.1">
    <property type="nucleotide sequence ID" value="XM_018221675.1"/>
</dbReference>
<dbReference type="STRING" id="149040.A0A132B8S4"/>
<proteinExistence type="predicted"/>
<dbReference type="CDD" id="cd03676">
    <property type="entry name" value="NUDIX_Tnr3_like"/>
    <property type="match status" value="1"/>
</dbReference>
<dbReference type="PANTHER" id="PTHR13622:SF8">
    <property type="entry name" value="THIAMIN PYROPHOSPHOKINASE 1"/>
    <property type="match status" value="1"/>
</dbReference>
<dbReference type="SUPFAM" id="SSF55811">
    <property type="entry name" value="Nudix"/>
    <property type="match status" value="1"/>
</dbReference>
<dbReference type="Pfam" id="PF15916">
    <property type="entry name" value="DUF4743"/>
    <property type="match status" value="1"/>
</dbReference>
<dbReference type="Gene3D" id="3.90.79.10">
    <property type="entry name" value="Nucleoside Triphosphate Pyrophosphohydrolase"/>
    <property type="match status" value="1"/>
</dbReference>
<gene>
    <name evidence="2" type="ORF">LY89DRAFT_765537</name>
</gene>
<dbReference type="PANTHER" id="PTHR13622">
    <property type="entry name" value="THIAMIN PYROPHOSPHOKINASE"/>
    <property type="match status" value="1"/>
</dbReference>
<sequence length="296" mass="33054">MLSNLDLIKQCDKFPYRHREPELYESNVASYYKFQVEGCDAVLGWLLPSTVSKIAWPSFWIVSHTVKMVLLTGTSIAVRDARMAETLLAARGNFQVLQKWRNERFPVYGPGRQLLLSIERAASPLFGIMIYGVHMSAYVAQRAANKQTYPGMLDNTVGGGVATGEMPFESIVREAVEEAAIPEGLVRQNAKAVGVVTYFDVRDERAGGETGLLQPECIYVYDLPLPASLIPRPEDMEAENFKLMDVAELQTAGKFKTNCALVIVDFLIRHGIITGENEKDYIEISARLHRSPEFAC</sequence>
<dbReference type="OrthoDB" id="10261522at2759"/>
<dbReference type="GeneID" id="28831401"/>
<dbReference type="PROSITE" id="PS51462">
    <property type="entry name" value="NUDIX"/>
    <property type="match status" value="1"/>
</dbReference>
<evidence type="ECO:0000313" key="2">
    <source>
        <dbReference type="EMBL" id="KUJ08067.1"/>
    </source>
</evidence>
<dbReference type="EMBL" id="KQ947437">
    <property type="protein sequence ID" value="KUJ08067.1"/>
    <property type="molecule type" value="Genomic_DNA"/>
</dbReference>
<dbReference type="FunFam" id="3.90.79.10:FF:000019">
    <property type="entry name" value="Thiamin pyrophosphokinase, putative"/>
    <property type="match status" value="1"/>
</dbReference>
<dbReference type="InterPro" id="IPR000086">
    <property type="entry name" value="NUDIX_hydrolase_dom"/>
</dbReference>
<evidence type="ECO:0000313" key="3">
    <source>
        <dbReference type="Proteomes" id="UP000070700"/>
    </source>
</evidence>
<dbReference type="InterPro" id="IPR031804">
    <property type="entry name" value="DUF4743"/>
</dbReference>
<dbReference type="InterPro" id="IPR015797">
    <property type="entry name" value="NUDIX_hydrolase-like_dom_sf"/>
</dbReference>
<reference evidence="2 3" key="1">
    <citation type="submission" date="2015-10" db="EMBL/GenBank/DDBJ databases">
        <title>Full genome of DAOMC 229536 Phialocephala scopiformis, a fungal endophyte of spruce producing the potent anti-insectan compound rugulosin.</title>
        <authorList>
            <consortium name="DOE Joint Genome Institute"/>
            <person name="Walker A.K."/>
            <person name="Frasz S.L."/>
            <person name="Seifert K.A."/>
            <person name="Miller J.D."/>
            <person name="Mondo S.J."/>
            <person name="Labutti K."/>
            <person name="Lipzen A."/>
            <person name="Dockter R."/>
            <person name="Kennedy M."/>
            <person name="Grigoriev I.V."/>
            <person name="Spatafora J.W."/>
        </authorList>
    </citation>
    <scope>NUCLEOTIDE SEQUENCE [LARGE SCALE GENOMIC DNA]</scope>
    <source>
        <strain evidence="2 3">CBS 120377</strain>
    </source>
</reference>
<keyword evidence="3" id="KW-1185">Reference proteome</keyword>
<accession>A0A132B8S4</accession>
<dbReference type="FunCoup" id="A0A132B8S4">
    <property type="interactions" value="67"/>
</dbReference>
<dbReference type="InParanoid" id="A0A132B8S4"/>
<name>A0A132B8S4_MOLSC</name>
<dbReference type="AlphaFoldDB" id="A0A132B8S4"/>
<dbReference type="Proteomes" id="UP000070700">
    <property type="component" value="Unassembled WGS sequence"/>
</dbReference>
<evidence type="ECO:0000259" key="1">
    <source>
        <dbReference type="PROSITE" id="PS51462"/>
    </source>
</evidence>
<organism evidence="2 3">
    <name type="scientific">Mollisia scopiformis</name>
    <name type="common">Conifer needle endophyte fungus</name>
    <name type="synonym">Phialocephala scopiformis</name>
    <dbReference type="NCBI Taxonomy" id="149040"/>
    <lineage>
        <taxon>Eukaryota</taxon>
        <taxon>Fungi</taxon>
        <taxon>Dikarya</taxon>
        <taxon>Ascomycota</taxon>
        <taxon>Pezizomycotina</taxon>
        <taxon>Leotiomycetes</taxon>
        <taxon>Helotiales</taxon>
        <taxon>Mollisiaceae</taxon>
        <taxon>Mollisia</taxon>
    </lineage>
</organism>
<dbReference type="KEGG" id="psco:LY89DRAFT_765537"/>
<protein>
    <recommendedName>
        <fullName evidence="1">Nudix hydrolase domain-containing protein</fullName>
    </recommendedName>
</protein>